<dbReference type="AlphaFoldDB" id="A0A939G5X2"/>
<sequence>MTIQDLRDRNLIVFETVSGSKAYGTNLPHSDTDIRGVFILPQTDLYGLTYTEQVNDRTNDIIFYELGRFVDLLSKNNPNILGLLCAPADCIIHRDPIMDHIRVADFLSKLCRDTFAGYAISQIKKARGLNKKIVNPVEKERKSLLNFCHVLVGDGTVPVLTWLERQGLTQEQCGLVNLTHARDVFALHIDKTDLLGFRGIVLSDESNQVALSSIPERHPVEAHLYVNHDGYSYYCKSYREYWEWVSTRNDARYQNTLDHGKNYDAKNMMHTIRLLDMAAEILERGEVIVRRPNRDYLLQVRVGGFDYADLLEQAEARVAQIDTLAANSPLPDAPDLAQIEKTLIIMRQTWYGK</sequence>
<comment type="caution">
    <text evidence="1">The sequence shown here is derived from an EMBL/GenBank/DDBJ whole genome shotgun (WGS) entry which is preliminary data.</text>
</comment>
<evidence type="ECO:0000313" key="1">
    <source>
        <dbReference type="EMBL" id="MBO0930797.1"/>
    </source>
</evidence>
<evidence type="ECO:0000313" key="2">
    <source>
        <dbReference type="Proteomes" id="UP000664795"/>
    </source>
</evidence>
<dbReference type="EMBL" id="JAFMYU010000004">
    <property type="protein sequence ID" value="MBO0930797.1"/>
    <property type="molecule type" value="Genomic_DNA"/>
</dbReference>
<dbReference type="PANTHER" id="PTHR34817:SF1">
    <property type="entry name" value="NUCLEOTIDYLTRANSFERASE"/>
    <property type="match status" value="1"/>
</dbReference>
<protein>
    <submittedName>
        <fullName evidence="1">Nucleotidyltransferase domain-containing protein</fullName>
    </submittedName>
</protein>
<keyword evidence="2" id="KW-1185">Reference proteome</keyword>
<dbReference type="RefSeq" id="WP_207334748.1">
    <property type="nucleotide sequence ID" value="NZ_JAFMYU010000004.1"/>
</dbReference>
<reference evidence="1 2" key="1">
    <citation type="submission" date="2021-03" db="EMBL/GenBank/DDBJ databases">
        <title>Fibrella sp. HMF5036 genome sequencing and assembly.</title>
        <authorList>
            <person name="Kang H."/>
            <person name="Kim H."/>
            <person name="Bae S."/>
            <person name="Joh K."/>
        </authorList>
    </citation>
    <scope>NUCLEOTIDE SEQUENCE [LARGE SCALE GENOMIC DNA]</scope>
    <source>
        <strain evidence="1 2">HMF5036</strain>
    </source>
</reference>
<gene>
    <name evidence="1" type="ORF">J2I48_07340</name>
</gene>
<accession>A0A939G5X2</accession>
<dbReference type="InterPro" id="IPR018775">
    <property type="entry name" value="RlaP"/>
</dbReference>
<dbReference type="PANTHER" id="PTHR34817">
    <property type="entry name" value="NUCLEOTIDYLTRANSFERASE"/>
    <property type="match status" value="1"/>
</dbReference>
<dbReference type="Pfam" id="PF10127">
    <property type="entry name" value="RlaP"/>
    <property type="match status" value="1"/>
</dbReference>
<name>A0A939G5X2_9BACT</name>
<organism evidence="1 2">
    <name type="scientific">Fibrella aquatilis</name>
    <dbReference type="NCBI Taxonomy" id="2817059"/>
    <lineage>
        <taxon>Bacteria</taxon>
        <taxon>Pseudomonadati</taxon>
        <taxon>Bacteroidota</taxon>
        <taxon>Cytophagia</taxon>
        <taxon>Cytophagales</taxon>
        <taxon>Spirosomataceae</taxon>
        <taxon>Fibrella</taxon>
    </lineage>
</organism>
<dbReference type="Proteomes" id="UP000664795">
    <property type="component" value="Unassembled WGS sequence"/>
</dbReference>
<proteinExistence type="predicted"/>